<feature type="region of interest" description="Disordered" evidence="1">
    <location>
        <begin position="41"/>
        <end position="73"/>
    </location>
</feature>
<feature type="compositionally biased region" description="Basic and acidic residues" evidence="1">
    <location>
        <begin position="63"/>
        <end position="73"/>
    </location>
</feature>
<sequence length="73" mass="8031">MSDWDRDIAFDNLSIHELRTLISVSKVSTYIGGRVEDVSAIKLPPPPLAPRPTSASAPPATELEQHSVSRDKY</sequence>
<comment type="caution">
    <text evidence="2">The sequence shown here is derived from an EMBL/GenBank/DDBJ whole genome shotgun (WGS) entry which is preliminary data.</text>
</comment>
<proteinExistence type="predicted"/>
<dbReference type="AlphaFoldDB" id="A0A4C1Y1J3"/>
<evidence type="ECO:0000313" key="3">
    <source>
        <dbReference type="Proteomes" id="UP000299102"/>
    </source>
</evidence>
<name>A0A4C1Y1J3_EUMVA</name>
<protein>
    <submittedName>
        <fullName evidence="2">Uncharacterized protein</fullName>
    </submittedName>
</protein>
<dbReference type="EMBL" id="BGZK01001019">
    <property type="protein sequence ID" value="GBP68672.1"/>
    <property type="molecule type" value="Genomic_DNA"/>
</dbReference>
<evidence type="ECO:0000256" key="1">
    <source>
        <dbReference type="SAM" id="MobiDB-lite"/>
    </source>
</evidence>
<keyword evidence="3" id="KW-1185">Reference proteome</keyword>
<organism evidence="2 3">
    <name type="scientific">Eumeta variegata</name>
    <name type="common">Bagworm moth</name>
    <name type="synonym">Eumeta japonica</name>
    <dbReference type="NCBI Taxonomy" id="151549"/>
    <lineage>
        <taxon>Eukaryota</taxon>
        <taxon>Metazoa</taxon>
        <taxon>Ecdysozoa</taxon>
        <taxon>Arthropoda</taxon>
        <taxon>Hexapoda</taxon>
        <taxon>Insecta</taxon>
        <taxon>Pterygota</taxon>
        <taxon>Neoptera</taxon>
        <taxon>Endopterygota</taxon>
        <taxon>Lepidoptera</taxon>
        <taxon>Glossata</taxon>
        <taxon>Ditrysia</taxon>
        <taxon>Tineoidea</taxon>
        <taxon>Psychidae</taxon>
        <taxon>Oiketicinae</taxon>
        <taxon>Eumeta</taxon>
    </lineage>
</organism>
<gene>
    <name evidence="2" type="ORF">EVAR_47678_1</name>
</gene>
<accession>A0A4C1Y1J3</accession>
<dbReference type="Proteomes" id="UP000299102">
    <property type="component" value="Unassembled WGS sequence"/>
</dbReference>
<feature type="compositionally biased region" description="Low complexity" evidence="1">
    <location>
        <begin position="51"/>
        <end position="61"/>
    </location>
</feature>
<reference evidence="2 3" key="1">
    <citation type="journal article" date="2019" name="Commun. Biol.">
        <title>The bagworm genome reveals a unique fibroin gene that provides high tensile strength.</title>
        <authorList>
            <person name="Kono N."/>
            <person name="Nakamura H."/>
            <person name="Ohtoshi R."/>
            <person name="Tomita M."/>
            <person name="Numata K."/>
            <person name="Arakawa K."/>
        </authorList>
    </citation>
    <scope>NUCLEOTIDE SEQUENCE [LARGE SCALE GENOMIC DNA]</scope>
</reference>
<evidence type="ECO:0000313" key="2">
    <source>
        <dbReference type="EMBL" id="GBP68672.1"/>
    </source>
</evidence>